<gene>
    <name evidence="2" type="ORF">S03H2_03998</name>
</gene>
<feature type="domain" description="HD" evidence="1">
    <location>
        <begin position="1"/>
        <end position="117"/>
    </location>
</feature>
<name>X1FDL7_9ZZZZ</name>
<dbReference type="AlphaFoldDB" id="X1FDL7"/>
<dbReference type="Pfam" id="PF01966">
    <property type="entry name" value="HD"/>
    <property type="match status" value="1"/>
</dbReference>
<accession>X1FDL7</accession>
<evidence type="ECO:0000313" key="2">
    <source>
        <dbReference type="EMBL" id="GAH18853.1"/>
    </source>
</evidence>
<dbReference type="InterPro" id="IPR006674">
    <property type="entry name" value="HD_domain"/>
</dbReference>
<protein>
    <recommendedName>
        <fullName evidence="1">HD domain-containing protein</fullName>
    </recommendedName>
</protein>
<sequence>MAKLAVFLAERLKEKGEAVDVDLVDRACLLHDIARVCDFKELDYSNFEQAVTEQDKAKWQQIRATYKGVGHEDAAYEILREKFPLLALTIKKHRYMAMLDEKTRPSTWEEKLVYYADMRVMHDKIVPLEERLKEGHKRNAFLHGSEAQSKINTAKVDPLIYKLEEEIFDKIGLSPVQVTNEFIDLYPGKMQESD</sequence>
<dbReference type="SUPFAM" id="SSF109604">
    <property type="entry name" value="HD-domain/PDEase-like"/>
    <property type="match status" value="1"/>
</dbReference>
<dbReference type="Gene3D" id="1.10.3210.10">
    <property type="entry name" value="Hypothetical protein af1432"/>
    <property type="match status" value="1"/>
</dbReference>
<evidence type="ECO:0000259" key="1">
    <source>
        <dbReference type="Pfam" id="PF01966"/>
    </source>
</evidence>
<dbReference type="EMBL" id="BARU01001541">
    <property type="protein sequence ID" value="GAH18853.1"/>
    <property type="molecule type" value="Genomic_DNA"/>
</dbReference>
<reference evidence="2" key="1">
    <citation type="journal article" date="2014" name="Front. Microbiol.">
        <title>High frequency of phylogenetically diverse reductive dehalogenase-homologous genes in deep subseafloor sedimentary metagenomes.</title>
        <authorList>
            <person name="Kawai M."/>
            <person name="Futagami T."/>
            <person name="Toyoda A."/>
            <person name="Takaki Y."/>
            <person name="Nishi S."/>
            <person name="Hori S."/>
            <person name="Arai W."/>
            <person name="Tsubouchi T."/>
            <person name="Morono Y."/>
            <person name="Uchiyama I."/>
            <person name="Ito T."/>
            <person name="Fujiyama A."/>
            <person name="Inagaki F."/>
            <person name="Takami H."/>
        </authorList>
    </citation>
    <scope>NUCLEOTIDE SEQUENCE</scope>
    <source>
        <strain evidence="2">Expedition CK06-06</strain>
    </source>
</reference>
<proteinExistence type="predicted"/>
<organism evidence="2">
    <name type="scientific">marine sediment metagenome</name>
    <dbReference type="NCBI Taxonomy" id="412755"/>
    <lineage>
        <taxon>unclassified sequences</taxon>
        <taxon>metagenomes</taxon>
        <taxon>ecological metagenomes</taxon>
    </lineage>
</organism>
<comment type="caution">
    <text evidence="2">The sequence shown here is derived from an EMBL/GenBank/DDBJ whole genome shotgun (WGS) entry which is preliminary data.</text>
</comment>